<dbReference type="AlphaFoldDB" id="A0A4R1PZI0"/>
<protein>
    <recommendedName>
        <fullName evidence="4">Aspartate carbamoyltransferase</fullName>
    </recommendedName>
</protein>
<keyword evidence="1" id="KW-0732">Signal</keyword>
<feature type="chain" id="PRO_5020832501" description="Aspartate carbamoyltransferase" evidence="1">
    <location>
        <begin position="32"/>
        <end position="180"/>
    </location>
</feature>
<sequence>MQEGILNSMERSLRLLSVLGIAVCLSGQAFASQASPERQAEVARRGTQVMPFALSQTTHVFERTPDGGVQKVVLKDGADPAQLRLVRQHLQDIGDQFAKGDFSGPETIHGHDMPGLEALRQAKPGEMSVKYADLQNGAQLQFIASRPELIHALHSWIGAQLGDHGKDAVEGHSAHHHSMH</sequence>
<name>A0A4R1PZI0_9GAMM</name>
<organism evidence="2 3">
    <name type="scientific">Azotobacter chroococcum</name>
    <dbReference type="NCBI Taxonomy" id="353"/>
    <lineage>
        <taxon>Bacteria</taxon>
        <taxon>Pseudomonadati</taxon>
        <taxon>Pseudomonadota</taxon>
        <taxon>Gammaproteobacteria</taxon>
        <taxon>Pseudomonadales</taxon>
        <taxon>Pseudomonadaceae</taxon>
        <taxon>Azotobacter</taxon>
    </lineage>
</organism>
<comment type="caution">
    <text evidence="2">The sequence shown here is derived from an EMBL/GenBank/DDBJ whole genome shotgun (WGS) entry which is preliminary data.</text>
</comment>
<evidence type="ECO:0008006" key="4">
    <source>
        <dbReference type="Google" id="ProtNLM"/>
    </source>
</evidence>
<feature type="signal peptide" evidence="1">
    <location>
        <begin position="1"/>
        <end position="31"/>
    </location>
</feature>
<proteinExistence type="predicted"/>
<accession>A0A4R1PZI0</accession>
<evidence type="ECO:0000313" key="3">
    <source>
        <dbReference type="Proteomes" id="UP000295169"/>
    </source>
</evidence>
<gene>
    <name evidence="2" type="ORF">EV691_104108</name>
</gene>
<dbReference type="Proteomes" id="UP000295169">
    <property type="component" value="Unassembled WGS sequence"/>
</dbReference>
<dbReference type="EMBL" id="SMMU01000004">
    <property type="protein sequence ID" value="TCL33434.1"/>
    <property type="molecule type" value="Genomic_DNA"/>
</dbReference>
<reference evidence="2 3" key="1">
    <citation type="submission" date="2019-03" db="EMBL/GenBank/DDBJ databases">
        <title>Genomic Encyclopedia of Type Strains, Phase IV (KMG-IV): sequencing the most valuable type-strain genomes for metagenomic binning, comparative biology and taxonomic classification.</title>
        <authorList>
            <person name="Goeker M."/>
        </authorList>
    </citation>
    <scope>NUCLEOTIDE SEQUENCE [LARGE SCALE GENOMIC DNA]</scope>
    <source>
        <strain evidence="2 3">DSM 2286</strain>
    </source>
</reference>
<evidence type="ECO:0000313" key="2">
    <source>
        <dbReference type="EMBL" id="TCL33434.1"/>
    </source>
</evidence>
<evidence type="ECO:0000256" key="1">
    <source>
        <dbReference type="SAM" id="SignalP"/>
    </source>
</evidence>